<organism evidence="1 2">
    <name type="scientific">Sulfobacillus benefaciens</name>
    <dbReference type="NCBI Taxonomy" id="453960"/>
    <lineage>
        <taxon>Bacteria</taxon>
        <taxon>Bacillati</taxon>
        <taxon>Bacillota</taxon>
        <taxon>Clostridia</taxon>
        <taxon>Eubacteriales</taxon>
        <taxon>Clostridiales Family XVII. Incertae Sedis</taxon>
        <taxon>Sulfobacillus</taxon>
    </lineage>
</organism>
<evidence type="ECO:0000313" key="1">
    <source>
        <dbReference type="EMBL" id="PSR28291.1"/>
    </source>
</evidence>
<dbReference type="EMBL" id="PXYW01000098">
    <property type="protein sequence ID" value="PSR28291.1"/>
    <property type="molecule type" value="Genomic_DNA"/>
</dbReference>
<name>A0A2T2X1D0_9FIRM</name>
<reference evidence="1 2" key="1">
    <citation type="journal article" date="2014" name="BMC Genomics">
        <title>Comparison of environmental and isolate Sulfobacillus genomes reveals diverse carbon, sulfur, nitrogen, and hydrogen metabolisms.</title>
        <authorList>
            <person name="Justice N.B."/>
            <person name="Norman A."/>
            <person name="Brown C.T."/>
            <person name="Singh A."/>
            <person name="Thomas B.C."/>
            <person name="Banfield J.F."/>
        </authorList>
    </citation>
    <scope>NUCLEOTIDE SEQUENCE [LARGE SCALE GENOMIC DNA]</scope>
    <source>
        <strain evidence="1">AMDSBA4</strain>
    </source>
</reference>
<dbReference type="Proteomes" id="UP000242972">
    <property type="component" value="Unassembled WGS sequence"/>
</dbReference>
<evidence type="ECO:0000313" key="2">
    <source>
        <dbReference type="Proteomes" id="UP000242972"/>
    </source>
</evidence>
<protein>
    <submittedName>
        <fullName evidence="1">Uncharacterized protein</fullName>
    </submittedName>
</protein>
<comment type="caution">
    <text evidence="1">The sequence shown here is derived from an EMBL/GenBank/DDBJ whole genome shotgun (WGS) entry which is preliminary data.</text>
</comment>
<gene>
    <name evidence="1" type="ORF">C7B46_19070</name>
</gene>
<dbReference type="AlphaFoldDB" id="A0A2T2X1D0"/>
<accession>A0A2T2X1D0</accession>
<sequence>MENNETKFVFPRRGFYLVTDKVAETDFFLQKMQNFVGTSEFGFYFSAFVSAARSITFSLQAVMSHYRDFSAWYRPHQRKLQESHLARFFVDLRNHNQKVGGFPIQYGGTLQDGDIEFQQWFVPTSDFNEVPQGDVIDLSRGYLCEVLQVIGDCCREFDAYIDPRVIFTPRGLTTLGWSIEDLEESLGFPRGWTDVFSEDTDGIEQRLRVLSRHGGDEELEFYLVKYQARGR</sequence>
<proteinExistence type="predicted"/>